<protein>
    <submittedName>
        <fullName evidence="1">Uncharacterized protein</fullName>
    </submittedName>
</protein>
<accession>A0A3P7LR37</accession>
<dbReference type="EMBL" id="UYRU01053870">
    <property type="protein sequence ID" value="VDN12428.1"/>
    <property type="molecule type" value="Genomic_DNA"/>
</dbReference>
<reference evidence="1 2" key="1">
    <citation type="submission" date="2018-11" db="EMBL/GenBank/DDBJ databases">
        <authorList>
            <consortium name="Pathogen Informatics"/>
        </authorList>
    </citation>
    <scope>NUCLEOTIDE SEQUENCE [LARGE SCALE GENOMIC DNA]</scope>
</reference>
<evidence type="ECO:0000313" key="2">
    <source>
        <dbReference type="Proteomes" id="UP000281553"/>
    </source>
</evidence>
<evidence type="ECO:0000313" key="1">
    <source>
        <dbReference type="EMBL" id="VDN12428.1"/>
    </source>
</evidence>
<dbReference type="AlphaFoldDB" id="A0A3P7LR37"/>
<dbReference type="Proteomes" id="UP000281553">
    <property type="component" value="Unassembled WGS sequence"/>
</dbReference>
<proteinExistence type="predicted"/>
<sequence>MVELTPEVQQQPHNGYGYRQEDIIDKEKRRKFDRWDISFMRLTFRHPSWMLHQRHEQKAVAEAGPSFLTAVYESETPREHIVSLEPYQAVSCDGEAKTSTAELDATFEIKSYDILPSGRSEIPIEGVRFTKVENANSQMPGGMYRVENLLPGREYELKGAIKYPSALEDEMSKEIFFITPDGNLLVHLIPIYKLSLHWWHTVTRMLPSCNAGGLTQYSMEYEYFPIPEPSSSLAQTLYLTLISNRMLPLSLTIKLRYSVVKQPTISERFEPTIDMKRFLPQPTF</sequence>
<gene>
    <name evidence="1" type="ORF">DILT_LOCUS8259</name>
</gene>
<organism evidence="1 2">
    <name type="scientific">Dibothriocephalus latus</name>
    <name type="common">Fish tapeworm</name>
    <name type="synonym">Diphyllobothrium latum</name>
    <dbReference type="NCBI Taxonomy" id="60516"/>
    <lineage>
        <taxon>Eukaryota</taxon>
        <taxon>Metazoa</taxon>
        <taxon>Spiralia</taxon>
        <taxon>Lophotrochozoa</taxon>
        <taxon>Platyhelminthes</taxon>
        <taxon>Cestoda</taxon>
        <taxon>Eucestoda</taxon>
        <taxon>Diphyllobothriidea</taxon>
        <taxon>Diphyllobothriidae</taxon>
        <taxon>Dibothriocephalus</taxon>
    </lineage>
</organism>
<keyword evidence="2" id="KW-1185">Reference proteome</keyword>
<name>A0A3P7LR37_DIBLA</name>
<dbReference type="OrthoDB" id="6241182at2759"/>